<dbReference type="Proteomes" id="UP000218231">
    <property type="component" value="Unassembled WGS sequence"/>
</dbReference>
<comment type="caution">
    <text evidence="3">The sequence shown here is derived from an EMBL/GenBank/DDBJ whole genome shotgun (WGS) entry which is preliminary data.</text>
</comment>
<keyword evidence="4" id="KW-1185">Reference proteome</keyword>
<protein>
    <submittedName>
        <fullName evidence="3">Uncharacterized protein</fullName>
    </submittedName>
</protein>
<accession>A0A2A2L7U8</accession>
<feature type="region of interest" description="Disordered" evidence="1">
    <location>
        <begin position="73"/>
        <end position="126"/>
    </location>
</feature>
<reference evidence="3 4" key="1">
    <citation type="journal article" date="2017" name="Curr. Biol.">
        <title>Genome architecture and evolution of a unichromosomal asexual nematode.</title>
        <authorList>
            <person name="Fradin H."/>
            <person name="Zegar C."/>
            <person name="Gutwein M."/>
            <person name="Lucas J."/>
            <person name="Kovtun M."/>
            <person name="Corcoran D."/>
            <person name="Baugh L.R."/>
            <person name="Kiontke K."/>
            <person name="Gunsalus K."/>
            <person name="Fitch D.H."/>
            <person name="Piano F."/>
        </authorList>
    </citation>
    <scope>NUCLEOTIDE SEQUENCE [LARGE SCALE GENOMIC DNA]</scope>
    <source>
        <strain evidence="3">PF1309</strain>
    </source>
</reference>
<keyword evidence="2" id="KW-1133">Transmembrane helix</keyword>
<dbReference type="AlphaFoldDB" id="A0A2A2L7U8"/>
<evidence type="ECO:0000256" key="2">
    <source>
        <dbReference type="SAM" id="Phobius"/>
    </source>
</evidence>
<organism evidence="3 4">
    <name type="scientific">Diploscapter pachys</name>
    <dbReference type="NCBI Taxonomy" id="2018661"/>
    <lineage>
        <taxon>Eukaryota</taxon>
        <taxon>Metazoa</taxon>
        <taxon>Ecdysozoa</taxon>
        <taxon>Nematoda</taxon>
        <taxon>Chromadorea</taxon>
        <taxon>Rhabditida</taxon>
        <taxon>Rhabditina</taxon>
        <taxon>Rhabditomorpha</taxon>
        <taxon>Rhabditoidea</taxon>
        <taxon>Rhabditidae</taxon>
        <taxon>Diploscapter</taxon>
    </lineage>
</organism>
<keyword evidence="2" id="KW-0472">Membrane</keyword>
<feature type="compositionally biased region" description="Basic and acidic residues" evidence="1">
    <location>
        <begin position="81"/>
        <end position="115"/>
    </location>
</feature>
<sequence length="126" mass="14125">MKSANKTATDDDPFPGYNPHVPSLVDMVALAGAVFWAVFIAIFVIYNFVAHPYEKIADEENFCEEIAQIEDPKKRKKLRKGEKPQDKENIRRADSTADLSELERSGRIKRSKEAVVKSQESMGGAP</sequence>
<name>A0A2A2L7U8_9BILA</name>
<dbReference type="EMBL" id="LIAE01007073">
    <property type="protein sequence ID" value="PAV82234.1"/>
    <property type="molecule type" value="Genomic_DNA"/>
</dbReference>
<evidence type="ECO:0000313" key="3">
    <source>
        <dbReference type="EMBL" id="PAV82234.1"/>
    </source>
</evidence>
<keyword evidence="2" id="KW-0812">Transmembrane</keyword>
<evidence type="ECO:0000256" key="1">
    <source>
        <dbReference type="SAM" id="MobiDB-lite"/>
    </source>
</evidence>
<proteinExistence type="predicted"/>
<evidence type="ECO:0000313" key="4">
    <source>
        <dbReference type="Proteomes" id="UP000218231"/>
    </source>
</evidence>
<gene>
    <name evidence="3" type="ORF">WR25_21816</name>
</gene>
<feature type="transmembrane region" description="Helical" evidence="2">
    <location>
        <begin position="27"/>
        <end position="49"/>
    </location>
</feature>